<feature type="transmembrane region" description="Helical" evidence="1">
    <location>
        <begin position="12"/>
        <end position="30"/>
    </location>
</feature>
<evidence type="ECO:0008006" key="4">
    <source>
        <dbReference type="Google" id="ProtNLM"/>
    </source>
</evidence>
<evidence type="ECO:0000313" key="3">
    <source>
        <dbReference type="Proteomes" id="UP000075635"/>
    </source>
</evidence>
<keyword evidence="1" id="KW-1133">Transmembrane helix</keyword>
<feature type="non-terminal residue" evidence="2">
    <location>
        <position position="343"/>
    </location>
</feature>
<dbReference type="Proteomes" id="UP000075635">
    <property type="component" value="Unassembled WGS sequence"/>
</dbReference>
<dbReference type="InterPro" id="IPR030925">
    <property type="entry name" value="T2SS_GspN_Lepto"/>
</dbReference>
<proteinExistence type="predicted"/>
<name>A0A150S5G2_SORCE</name>
<keyword evidence="1" id="KW-0472">Membrane</keyword>
<accession>A0A150S5G2</accession>
<gene>
    <name evidence="2" type="ORF">BE17_23335</name>
</gene>
<reference evidence="2 3" key="1">
    <citation type="submission" date="2014-02" db="EMBL/GenBank/DDBJ databases">
        <title>The small core and large imbalanced accessory genome model reveals a collaborative survival strategy of Sorangium cellulosum strains in nature.</title>
        <authorList>
            <person name="Han K."/>
            <person name="Peng R."/>
            <person name="Blom J."/>
            <person name="Li Y.-Z."/>
        </authorList>
    </citation>
    <scope>NUCLEOTIDE SEQUENCE [LARGE SCALE GENOMIC DNA]</scope>
    <source>
        <strain evidence="2 3">So0011-07</strain>
    </source>
</reference>
<evidence type="ECO:0000256" key="1">
    <source>
        <dbReference type="SAM" id="Phobius"/>
    </source>
</evidence>
<sequence length="343" mass="37160">MKARLLKIAKWAAYPAFYLFCLGLFGYLTFPYDRLKDRLIAEFDRAQQKRGAGPAQRLEIDELDAYWFTGVEMRGVRLIMPPNELGSGSRPNAAAAFASGDAAKEGAPKPSVIEIEEAHARLKILPMLIGRMRVSFWASVFGGEVEGVVPMGKSGGEMHVEVSNVELAKVGPLGDILGLPIAGTLSANLDLDAPEGKFNKANGALEVSAKEVSVGDGKTKIQGLIALPEAKLGELLLSAEAKDGVLKVTKMTANGSDLELDGDGKVNMREPWNNSTADLYVRFKFTDAYRGKSDLTKSLLGAPGSNVPGLIEMQQPKMKRSKRADGFYGWHVHGALKRPRFDP</sequence>
<dbReference type="AlphaFoldDB" id="A0A150S5G2"/>
<organism evidence="2 3">
    <name type="scientific">Sorangium cellulosum</name>
    <name type="common">Polyangium cellulosum</name>
    <dbReference type="NCBI Taxonomy" id="56"/>
    <lineage>
        <taxon>Bacteria</taxon>
        <taxon>Pseudomonadati</taxon>
        <taxon>Myxococcota</taxon>
        <taxon>Polyangia</taxon>
        <taxon>Polyangiales</taxon>
        <taxon>Polyangiaceae</taxon>
        <taxon>Sorangium</taxon>
    </lineage>
</organism>
<dbReference type="NCBIfam" id="TIGR04411">
    <property type="entry name" value="T2SS_GspN_Lepto"/>
    <property type="match status" value="1"/>
</dbReference>
<comment type="caution">
    <text evidence="2">The sequence shown here is derived from an EMBL/GenBank/DDBJ whole genome shotgun (WGS) entry which is preliminary data.</text>
</comment>
<protein>
    <recommendedName>
        <fullName evidence="4">Type II secretion system protein GspN</fullName>
    </recommendedName>
</protein>
<keyword evidence="1" id="KW-0812">Transmembrane</keyword>
<dbReference type="EMBL" id="JEMB01001414">
    <property type="protein sequence ID" value="KYF87682.1"/>
    <property type="molecule type" value="Genomic_DNA"/>
</dbReference>
<evidence type="ECO:0000313" key="2">
    <source>
        <dbReference type="EMBL" id="KYF87682.1"/>
    </source>
</evidence>